<evidence type="ECO:0000313" key="1">
    <source>
        <dbReference type="EMBL" id="CAG9324147.1"/>
    </source>
</evidence>
<dbReference type="SUPFAM" id="SSF82185">
    <property type="entry name" value="Histone H3 K4-specific methyltransferase SET7/9 N-terminal domain"/>
    <property type="match status" value="1"/>
</dbReference>
<dbReference type="EMBL" id="CAJZBQ010000035">
    <property type="protein sequence ID" value="CAG9324147.1"/>
    <property type="molecule type" value="Genomic_DNA"/>
</dbReference>
<protein>
    <submittedName>
        <fullName evidence="1">Uncharacterized protein</fullName>
    </submittedName>
</protein>
<comment type="caution">
    <text evidence="1">The sequence shown here is derived from an EMBL/GenBank/DDBJ whole genome shotgun (WGS) entry which is preliminary data.</text>
</comment>
<proteinExistence type="predicted"/>
<organism evidence="1 2">
    <name type="scientific">Blepharisma stoltei</name>
    <dbReference type="NCBI Taxonomy" id="1481888"/>
    <lineage>
        <taxon>Eukaryota</taxon>
        <taxon>Sar</taxon>
        <taxon>Alveolata</taxon>
        <taxon>Ciliophora</taxon>
        <taxon>Postciliodesmatophora</taxon>
        <taxon>Heterotrichea</taxon>
        <taxon>Heterotrichida</taxon>
        <taxon>Blepharismidae</taxon>
        <taxon>Blepharisma</taxon>
    </lineage>
</organism>
<gene>
    <name evidence="1" type="ORF">BSTOLATCC_MIC35168</name>
</gene>
<accession>A0AAU9JG74</accession>
<reference evidence="1" key="1">
    <citation type="submission" date="2021-09" db="EMBL/GenBank/DDBJ databases">
        <authorList>
            <consortium name="AG Swart"/>
            <person name="Singh M."/>
            <person name="Singh A."/>
            <person name="Seah K."/>
            <person name="Emmerich C."/>
        </authorList>
    </citation>
    <scope>NUCLEOTIDE SEQUENCE</scope>
    <source>
        <strain evidence="1">ATCC30299</strain>
    </source>
</reference>
<dbReference type="Proteomes" id="UP001162131">
    <property type="component" value="Unassembled WGS sequence"/>
</dbReference>
<evidence type="ECO:0000313" key="2">
    <source>
        <dbReference type="Proteomes" id="UP001162131"/>
    </source>
</evidence>
<keyword evidence="2" id="KW-1185">Reference proteome</keyword>
<sequence length="102" mass="11715">MELFILENWNKNSLGPGFGLQLFTDGSQYEGYLIKNKANIKGRLVRVNWDVYEGERKNDKACGYGIYAYICGARYELTEKLMNKMTQGLSISLMDENIMESI</sequence>
<name>A0AAU9JG74_9CILI</name>
<dbReference type="AlphaFoldDB" id="A0AAU9JG74"/>